<accession>A0AAD3MD95</accession>
<dbReference type="FunFam" id="3.30.160.60:FF:001927">
    <property type="entry name" value="Zinc finger protein 1184"/>
    <property type="match status" value="1"/>
</dbReference>
<keyword evidence="9" id="KW-0539">Nucleus</keyword>
<evidence type="ECO:0000256" key="9">
    <source>
        <dbReference type="ARBA" id="ARBA00023242"/>
    </source>
</evidence>
<sequence length="554" mass="60595">MESSVDLHSQLASIMEVLANAAVAEICQLVDRGFASLRLEVSRSQRENLALRSRLRLMEVRAGERSVGEPRPSLVVTCTGRDHQFEEDGRAVIKRKVKSTTVEDVDSEQPQPVDVAEQSIEPELAVIKKERLEEELTGCSEPEDHQTAANSSIGRPSLSSAALSEIPRDSFSGQFEKQDSARLEAQQQEEKEGVRETSILGQDSPPAEQRIRATPRRPSRDLTEEEKDKHAVDPRDSVSAESSRSTGPDVETPLVSELPITNPGVKGLCGAAADWRGEAASIPVKLEAEVSWSEGLRTHNASVSVTRTEYVSSSRLTNSHHTESEAAELDTNSLDLSFFDDLFSSPEVARSLALPHKPSTDGVTGAEESLSVSSFPVLGGSSFGNSSVSGCLTDSSFSNASSDSRSRSFPGSTERVSSCQLCGRLFSTSRDLVVHQRSHAGERIYFCNICKKPFVHLHQLKTHQRVHTGEKPFSCAQCGKRFSQSSHIKRHMSVHTGEKRYSCSLCGKRFSQACSLKVHQAVHTGERPYNCTKCGKSFSVLGNLVRHQSVHLGK</sequence>
<gene>
    <name evidence="13" type="ORF">AKAME5_000521600</name>
</gene>
<proteinExistence type="predicted"/>
<feature type="compositionally biased region" description="Basic and acidic residues" evidence="11">
    <location>
        <begin position="218"/>
        <end position="238"/>
    </location>
</feature>
<evidence type="ECO:0000313" key="13">
    <source>
        <dbReference type="EMBL" id="GLD52288.1"/>
    </source>
</evidence>
<protein>
    <submittedName>
        <fullName evidence="13">Zinc finger protein with KRAB and SCAN domains 8-like protein</fullName>
    </submittedName>
</protein>
<evidence type="ECO:0000256" key="8">
    <source>
        <dbReference type="ARBA" id="ARBA00023163"/>
    </source>
</evidence>
<dbReference type="GO" id="GO:0008270">
    <property type="term" value="F:zinc ion binding"/>
    <property type="evidence" value="ECO:0007669"/>
    <property type="project" value="UniProtKB-KW"/>
</dbReference>
<keyword evidence="3" id="KW-0677">Repeat</keyword>
<feature type="compositionally biased region" description="Polar residues" evidence="11">
    <location>
        <begin position="147"/>
        <end position="156"/>
    </location>
</feature>
<dbReference type="PROSITE" id="PS00028">
    <property type="entry name" value="ZINC_FINGER_C2H2_1"/>
    <property type="match status" value="5"/>
</dbReference>
<evidence type="ECO:0000256" key="2">
    <source>
        <dbReference type="ARBA" id="ARBA00022723"/>
    </source>
</evidence>
<dbReference type="SUPFAM" id="SSF57667">
    <property type="entry name" value="beta-beta-alpha zinc fingers"/>
    <property type="match status" value="3"/>
</dbReference>
<dbReference type="PANTHER" id="PTHR14196">
    <property type="entry name" value="ODD-SKIPPED - RELATED"/>
    <property type="match status" value="1"/>
</dbReference>
<keyword evidence="8" id="KW-0804">Transcription</keyword>
<keyword evidence="2" id="KW-0479">Metal-binding</keyword>
<feature type="compositionally biased region" description="Basic and acidic residues" evidence="11">
    <location>
        <begin position="176"/>
        <end position="195"/>
    </location>
</feature>
<keyword evidence="7" id="KW-0238">DNA-binding</keyword>
<dbReference type="PROSITE" id="PS50157">
    <property type="entry name" value="ZINC_FINGER_C2H2_2"/>
    <property type="match status" value="5"/>
</dbReference>
<feature type="domain" description="C2H2-type" evidence="12">
    <location>
        <begin position="473"/>
        <end position="500"/>
    </location>
</feature>
<evidence type="ECO:0000256" key="6">
    <source>
        <dbReference type="ARBA" id="ARBA00023015"/>
    </source>
</evidence>
<evidence type="ECO:0000259" key="12">
    <source>
        <dbReference type="PROSITE" id="PS50157"/>
    </source>
</evidence>
<evidence type="ECO:0000256" key="1">
    <source>
        <dbReference type="ARBA" id="ARBA00004123"/>
    </source>
</evidence>
<dbReference type="FunFam" id="3.30.160.60:FF:000446">
    <property type="entry name" value="Zinc finger protein"/>
    <property type="match status" value="1"/>
</dbReference>
<evidence type="ECO:0000256" key="7">
    <source>
        <dbReference type="ARBA" id="ARBA00023125"/>
    </source>
</evidence>
<keyword evidence="5" id="KW-0862">Zinc</keyword>
<dbReference type="Proteomes" id="UP001279410">
    <property type="component" value="Unassembled WGS sequence"/>
</dbReference>
<dbReference type="InterPro" id="IPR013087">
    <property type="entry name" value="Znf_C2H2_type"/>
</dbReference>
<evidence type="ECO:0000256" key="3">
    <source>
        <dbReference type="ARBA" id="ARBA00022737"/>
    </source>
</evidence>
<reference evidence="13" key="1">
    <citation type="submission" date="2022-08" db="EMBL/GenBank/DDBJ databases">
        <title>Genome sequencing of akame (Lates japonicus).</title>
        <authorList>
            <person name="Hashiguchi Y."/>
            <person name="Takahashi H."/>
        </authorList>
    </citation>
    <scope>NUCLEOTIDE SEQUENCE</scope>
    <source>
        <strain evidence="13">Kochi</strain>
    </source>
</reference>
<evidence type="ECO:0000256" key="4">
    <source>
        <dbReference type="ARBA" id="ARBA00022771"/>
    </source>
</evidence>
<evidence type="ECO:0000256" key="10">
    <source>
        <dbReference type="PROSITE-ProRule" id="PRU00042"/>
    </source>
</evidence>
<dbReference type="PANTHER" id="PTHR14196:SF12">
    <property type="entry name" value="ZINC FINGER PROTEIN 208-LIKE"/>
    <property type="match status" value="1"/>
</dbReference>
<dbReference type="GO" id="GO:0000977">
    <property type="term" value="F:RNA polymerase II transcription regulatory region sequence-specific DNA binding"/>
    <property type="evidence" value="ECO:0007669"/>
    <property type="project" value="TreeGrafter"/>
</dbReference>
<evidence type="ECO:0000313" key="14">
    <source>
        <dbReference type="Proteomes" id="UP001279410"/>
    </source>
</evidence>
<organism evidence="13 14">
    <name type="scientific">Lates japonicus</name>
    <name type="common">Japanese lates</name>
    <dbReference type="NCBI Taxonomy" id="270547"/>
    <lineage>
        <taxon>Eukaryota</taxon>
        <taxon>Metazoa</taxon>
        <taxon>Chordata</taxon>
        <taxon>Craniata</taxon>
        <taxon>Vertebrata</taxon>
        <taxon>Euteleostomi</taxon>
        <taxon>Actinopterygii</taxon>
        <taxon>Neopterygii</taxon>
        <taxon>Teleostei</taxon>
        <taxon>Neoteleostei</taxon>
        <taxon>Acanthomorphata</taxon>
        <taxon>Carangaria</taxon>
        <taxon>Carangaria incertae sedis</taxon>
        <taxon>Centropomidae</taxon>
        <taxon>Lates</taxon>
    </lineage>
</organism>
<feature type="domain" description="C2H2-type" evidence="12">
    <location>
        <begin position="445"/>
        <end position="472"/>
    </location>
</feature>
<name>A0AAD3MD95_LATJO</name>
<dbReference type="FunFam" id="3.30.160.60:FF:000965">
    <property type="entry name" value="Neurotrophin receptor-interacting factor homolog"/>
    <property type="match status" value="1"/>
</dbReference>
<feature type="domain" description="C2H2-type" evidence="12">
    <location>
        <begin position="417"/>
        <end position="444"/>
    </location>
</feature>
<dbReference type="FunFam" id="3.30.160.60:FF:000358">
    <property type="entry name" value="zinc finger protein 24"/>
    <property type="match status" value="1"/>
</dbReference>
<feature type="region of interest" description="Disordered" evidence="11">
    <location>
        <begin position="395"/>
        <end position="414"/>
    </location>
</feature>
<keyword evidence="4 10" id="KW-0863">Zinc-finger</keyword>
<dbReference type="GO" id="GO:0000981">
    <property type="term" value="F:DNA-binding transcription factor activity, RNA polymerase II-specific"/>
    <property type="evidence" value="ECO:0007669"/>
    <property type="project" value="TreeGrafter"/>
</dbReference>
<dbReference type="AlphaFoldDB" id="A0AAD3MD95"/>
<dbReference type="InterPro" id="IPR036236">
    <property type="entry name" value="Znf_C2H2_sf"/>
</dbReference>
<feature type="domain" description="C2H2-type" evidence="12">
    <location>
        <begin position="501"/>
        <end position="528"/>
    </location>
</feature>
<feature type="compositionally biased region" description="Low complexity" evidence="11">
    <location>
        <begin position="395"/>
        <end position="409"/>
    </location>
</feature>
<feature type="domain" description="C2H2-type" evidence="12">
    <location>
        <begin position="529"/>
        <end position="554"/>
    </location>
</feature>
<dbReference type="Gene3D" id="3.30.160.60">
    <property type="entry name" value="Classic Zinc Finger"/>
    <property type="match status" value="5"/>
</dbReference>
<dbReference type="EMBL" id="BRZM01000013">
    <property type="protein sequence ID" value="GLD52288.1"/>
    <property type="molecule type" value="Genomic_DNA"/>
</dbReference>
<dbReference type="GO" id="GO:0005634">
    <property type="term" value="C:nucleus"/>
    <property type="evidence" value="ECO:0007669"/>
    <property type="project" value="UniProtKB-SubCell"/>
</dbReference>
<evidence type="ECO:0000256" key="11">
    <source>
        <dbReference type="SAM" id="MobiDB-lite"/>
    </source>
</evidence>
<dbReference type="FunFam" id="3.30.160.60:FF:000100">
    <property type="entry name" value="Zinc finger 45-like"/>
    <property type="match status" value="1"/>
</dbReference>
<keyword evidence="14" id="KW-1185">Reference proteome</keyword>
<comment type="caution">
    <text evidence="13">The sequence shown here is derived from an EMBL/GenBank/DDBJ whole genome shotgun (WGS) entry which is preliminary data.</text>
</comment>
<feature type="region of interest" description="Disordered" evidence="11">
    <location>
        <begin position="175"/>
        <end position="258"/>
    </location>
</feature>
<dbReference type="InterPro" id="IPR050717">
    <property type="entry name" value="C2H2-ZF_Transcription_Reg"/>
</dbReference>
<dbReference type="Pfam" id="PF00096">
    <property type="entry name" value="zf-C2H2"/>
    <property type="match status" value="5"/>
</dbReference>
<dbReference type="SMART" id="SM00355">
    <property type="entry name" value="ZnF_C2H2"/>
    <property type="match status" value="5"/>
</dbReference>
<keyword evidence="6" id="KW-0805">Transcription regulation</keyword>
<comment type="subcellular location">
    <subcellularLocation>
        <location evidence="1">Nucleus</location>
    </subcellularLocation>
</comment>
<feature type="region of interest" description="Disordered" evidence="11">
    <location>
        <begin position="135"/>
        <end position="156"/>
    </location>
</feature>
<evidence type="ECO:0000256" key="5">
    <source>
        <dbReference type="ARBA" id="ARBA00022833"/>
    </source>
</evidence>